<keyword evidence="4" id="KW-0804">Transcription</keyword>
<feature type="region of interest" description="Disordered" evidence="6">
    <location>
        <begin position="556"/>
        <end position="662"/>
    </location>
</feature>
<feature type="compositionally biased region" description="Polar residues" evidence="6">
    <location>
        <begin position="630"/>
        <end position="639"/>
    </location>
</feature>
<dbReference type="EMBL" id="LT853697">
    <property type="protein sequence ID" value="SMQ51425.1"/>
    <property type="molecule type" value="Genomic_DNA"/>
</dbReference>
<evidence type="ECO:0008006" key="9">
    <source>
        <dbReference type="Google" id="ProtNLM"/>
    </source>
</evidence>
<feature type="region of interest" description="Disordered" evidence="6">
    <location>
        <begin position="696"/>
        <end position="768"/>
    </location>
</feature>
<feature type="compositionally biased region" description="Low complexity" evidence="6">
    <location>
        <begin position="753"/>
        <end position="762"/>
    </location>
</feature>
<proteinExistence type="inferred from homology"/>
<name>A0A1X7RVM0_ZYMT9</name>
<sequence length="901" mass="99651">MEIRLANGVKQPDAGSRESRRLSWSALDWGLAVLVSGIAPRARIFIERGPAIVRGLPSICCRHPPSTLRSAPPTIMSNHPTPTTSQPPQWPNMNTSGAVQTPDSDFAPNLDPSSTSDAIREGKQKAKETMAMASASPAPQSNTPNGPTQTNGAPSQQLSRKRSRDGTQLPVSQPGSDTADGPLPARDEVLLDRYIQRDLRHGAARNDQAERSRDLLKAKEMEKDFYTHEVALRRRQDPASIHGYGFAGYGNGTTNAKSQIVYSSNRGPPKGRRCRQLHVNRKDTAAQADLHEELVPVRLDIELDKLRLRDTFTWNLHEKTISPEMFLDYLMEDLKIPGEAMPEVSRQIRAEFQDQVINYYPHIIVEDGPLEPGRPYNDHKDDEMRIQIKLNITIGRITLVDQFEWDINNPLNVPEEFARQMAWENALSGEFTTAIAHSIREQSQLYTKSLFLTNHCFDGRPAEDPELRDSFLPAPLPSAFRAHAAQKDFTPYMYEMSEAELERTETSMMREHRAQKRQLNRRGGPALPDLKDRQRTVRSLLIHSVIPGAVDTFETTGIPKTRRAGGRGGRRGGARTDVDADSDELDSEDSAPESPAPSSMMAANPGTARTRGMRGAAAQAQANMRAGYGRSQTPDSQLLATPHDTAQRSSARRSMLREESVADEGEQLIVRLRIGKAKLKAFWDDYRAKKRASEYPLSGYASAPPPPAALAAPTPLKGGNGTPTATPRTIPNAKSTPQPNGNHSRGASSSRGQQQQQQPPQQKEVTYDSKGAVEMARWPAPDEAPPPPPPWLTSAITSLRQRYPSDNFHPLMKAYALHTTASGAEELKPCGNFSPDLVRPGDLPPQGMTCKWLPRIRCVDCPGKLYTAVEGRVAGDFEVHLKNRKHLAMVAKRVEEEEGGR</sequence>
<evidence type="ECO:0000313" key="8">
    <source>
        <dbReference type="Proteomes" id="UP000215127"/>
    </source>
</evidence>
<evidence type="ECO:0000313" key="7">
    <source>
        <dbReference type="EMBL" id="SMQ51425.1"/>
    </source>
</evidence>
<feature type="compositionally biased region" description="Basic and acidic residues" evidence="6">
    <location>
        <begin position="118"/>
        <end position="128"/>
    </location>
</feature>
<evidence type="ECO:0000256" key="6">
    <source>
        <dbReference type="SAM" id="MobiDB-lite"/>
    </source>
</evidence>
<evidence type="ECO:0000256" key="4">
    <source>
        <dbReference type="ARBA" id="ARBA00023163"/>
    </source>
</evidence>
<feature type="compositionally biased region" description="Acidic residues" evidence="6">
    <location>
        <begin position="579"/>
        <end position="591"/>
    </location>
</feature>
<feature type="compositionally biased region" description="Basic residues" evidence="6">
    <location>
        <begin position="560"/>
        <end position="573"/>
    </location>
</feature>
<accession>A0A1X7RVM0</accession>
<gene>
    <name evidence="7" type="ORF">ZT3D7_G6578</name>
</gene>
<dbReference type="InterPro" id="IPR006939">
    <property type="entry name" value="SNF5"/>
</dbReference>
<feature type="compositionally biased region" description="Low complexity" evidence="6">
    <location>
        <begin position="592"/>
        <end position="627"/>
    </location>
</feature>
<feature type="region of interest" description="Disordered" evidence="6">
    <location>
        <begin position="513"/>
        <end position="532"/>
    </location>
</feature>
<dbReference type="GO" id="GO:0006338">
    <property type="term" value="P:chromatin remodeling"/>
    <property type="evidence" value="ECO:0007669"/>
    <property type="project" value="InterPro"/>
</dbReference>
<dbReference type="Proteomes" id="UP000215127">
    <property type="component" value="Chromosome 6"/>
</dbReference>
<dbReference type="AlphaFoldDB" id="A0A1X7RVM0"/>
<keyword evidence="3" id="KW-0805">Transcription regulation</keyword>
<dbReference type="STRING" id="1276538.A0A1X7RVM0"/>
<evidence type="ECO:0000256" key="5">
    <source>
        <dbReference type="ARBA" id="ARBA00023242"/>
    </source>
</evidence>
<feature type="region of interest" description="Disordered" evidence="6">
    <location>
        <begin position="64"/>
        <end position="184"/>
    </location>
</feature>
<keyword evidence="8" id="KW-1185">Reference proteome</keyword>
<feature type="compositionally biased region" description="Polar residues" evidence="6">
    <location>
        <begin position="140"/>
        <end position="158"/>
    </location>
</feature>
<comment type="similarity">
    <text evidence="2">Belongs to the SNF5 family.</text>
</comment>
<comment type="subcellular location">
    <subcellularLocation>
        <location evidence="1">Nucleus</location>
    </subcellularLocation>
</comment>
<organism evidence="7 8">
    <name type="scientific">Zymoseptoria tritici (strain ST99CH_3D7)</name>
    <dbReference type="NCBI Taxonomy" id="1276538"/>
    <lineage>
        <taxon>Eukaryota</taxon>
        <taxon>Fungi</taxon>
        <taxon>Dikarya</taxon>
        <taxon>Ascomycota</taxon>
        <taxon>Pezizomycotina</taxon>
        <taxon>Dothideomycetes</taxon>
        <taxon>Dothideomycetidae</taxon>
        <taxon>Mycosphaerellales</taxon>
        <taxon>Mycosphaerellaceae</taxon>
        <taxon>Zymoseptoria</taxon>
    </lineage>
</organism>
<feature type="compositionally biased region" description="Polar residues" evidence="6">
    <location>
        <begin position="92"/>
        <end position="103"/>
    </location>
</feature>
<dbReference type="Pfam" id="PF04855">
    <property type="entry name" value="SNF5"/>
    <property type="match status" value="1"/>
</dbReference>
<dbReference type="GO" id="GO:0000228">
    <property type="term" value="C:nuclear chromosome"/>
    <property type="evidence" value="ECO:0007669"/>
    <property type="project" value="InterPro"/>
</dbReference>
<reference evidence="7 8" key="1">
    <citation type="submission" date="2016-06" db="EMBL/GenBank/DDBJ databases">
        <authorList>
            <person name="Kjaerup R.B."/>
            <person name="Dalgaard T.S."/>
            <person name="Juul-Madsen H.R."/>
        </authorList>
    </citation>
    <scope>NUCLEOTIDE SEQUENCE [LARGE SCALE GENOMIC DNA]</scope>
</reference>
<feature type="compositionally biased region" description="Low complexity" evidence="6">
    <location>
        <begin position="130"/>
        <end position="139"/>
    </location>
</feature>
<keyword evidence="5" id="KW-0539">Nucleus</keyword>
<protein>
    <recommendedName>
        <fullName evidence="9">SNF5-domain-containing protein</fullName>
    </recommendedName>
</protein>
<dbReference type="PANTHER" id="PTHR10019">
    <property type="entry name" value="SNF5"/>
    <property type="match status" value="1"/>
</dbReference>
<evidence type="ECO:0000256" key="2">
    <source>
        <dbReference type="ARBA" id="ARBA00010239"/>
    </source>
</evidence>
<evidence type="ECO:0000256" key="3">
    <source>
        <dbReference type="ARBA" id="ARBA00023015"/>
    </source>
</evidence>
<feature type="compositionally biased region" description="Polar residues" evidence="6">
    <location>
        <begin position="722"/>
        <end position="752"/>
    </location>
</feature>
<evidence type="ECO:0000256" key="1">
    <source>
        <dbReference type="ARBA" id="ARBA00004123"/>
    </source>
</evidence>